<proteinExistence type="predicted"/>
<feature type="compositionally biased region" description="Basic residues" evidence="1">
    <location>
        <begin position="92"/>
        <end position="103"/>
    </location>
</feature>
<dbReference type="Proteomes" id="UP000001194">
    <property type="component" value="Unassembled WGS sequence"/>
</dbReference>
<dbReference type="AlphaFoldDB" id="B0DR09"/>
<accession>B0DR09</accession>
<evidence type="ECO:0000256" key="1">
    <source>
        <dbReference type="SAM" id="MobiDB-lite"/>
    </source>
</evidence>
<keyword evidence="3" id="KW-1185">Reference proteome</keyword>
<feature type="compositionally biased region" description="Basic and acidic residues" evidence="1">
    <location>
        <begin position="127"/>
        <end position="139"/>
    </location>
</feature>
<name>B0DR09_LACBS</name>
<gene>
    <name evidence="2" type="ORF">LACBIDRAFT_331911</name>
</gene>
<organism evidence="3">
    <name type="scientific">Laccaria bicolor (strain S238N-H82 / ATCC MYA-4686)</name>
    <name type="common">Bicoloured deceiver</name>
    <name type="synonym">Laccaria laccata var. bicolor</name>
    <dbReference type="NCBI Taxonomy" id="486041"/>
    <lineage>
        <taxon>Eukaryota</taxon>
        <taxon>Fungi</taxon>
        <taxon>Dikarya</taxon>
        <taxon>Basidiomycota</taxon>
        <taxon>Agaricomycotina</taxon>
        <taxon>Agaricomycetes</taxon>
        <taxon>Agaricomycetidae</taxon>
        <taxon>Agaricales</taxon>
        <taxon>Agaricineae</taxon>
        <taxon>Hydnangiaceae</taxon>
        <taxon>Laccaria</taxon>
    </lineage>
</organism>
<sequence length="207" mass="21998">MWGDNVPCSTSTTTASSTGTSPLTSAPGSSTPTSGPTLAFTPPQPSTSISITSLPMNSTVMVIVSWHGWVVRDGCDGSANLKDWLDSEDKKKSTKKLAAKKGKATREAVQKGNAKESQVASGSRSGKGKEKEKAKESVGGKKSHKKVTKGSVEVYIQWKKSHKKVTKGISVQKKYAEFYSDPIPVDSSGFPQEWVGDCKVLSDAEDG</sequence>
<dbReference type="EMBL" id="DS547127">
    <property type="protein sequence ID" value="EDR02981.1"/>
    <property type="molecule type" value="Genomic_DNA"/>
</dbReference>
<feature type="compositionally biased region" description="Low complexity" evidence="1">
    <location>
        <begin position="9"/>
        <end position="51"/>
    </location>
</feature>
<dbReference type="RefSeq" id="XP_001886404.1">
    <property type="nucleotide sequence ID" value="XM_001886369.1"/>
</dbReference>
<evidence type="ECO:0000313" key="3">
    <source>
        <dbReference type="Proteomes" id="UP000001194"/>
    </source>
</evidence>
<evidence type="ECO:0000313" key="2">
    <source>
        <dbReference type="EMBL" id="EDR02981.1"/>
    </source>
</evidence>
<dbReference type="HOGENOM" id="CLU_1326580_0_0_1"/>
<protein>
    <submittedName>
        <fullName evidence="2">Predicted protein</fullName>
    </submittedName>
</protein>
<dbReference type="GeneID" id="6082068"/>
<reference evidence="2 3" key="1">
    <citation type="journal article" date="2008" name="Nature">
        <title>The genome of Laccaria bicolor provides insights into mycorrhizal symbiosis.</title>
        <authorList>
            <person name="Martin F."/>
            <person name="Aerts A."/>
            <person name="Ahren D."/>
            <person name="Brun A."/>
            <person name="Danchin E.G.J."/>
            <person name="Duchaussoy F."/>
            <person name="Gibon J."/>
            <person name="Kohler A."/>
            <person name="Lindquist E."/>
            <person name="Pereda V."/>
            <person name="Salamov A."/>
            <person name="Shapiro H.J."/>
            <person name="Wuyts J."/>
            <person name="Blaudez D."/>
            <person name="Buee M."/>
            <person name="Brokstein P."/>
            <person name="Canbaeck B."/>
            <person name="Cohen D."/>
            <person name="Courty P.E."/>
            <person name="Coutinho P.M."/>
            <person name="Delaruelle C."/>
            <person name="Detter J.C."/>
            <person name="Deveau A."/>
            <person name="DiFazio S."/>
            <person name="Duplessis S."/>
            <person name="Fraissinet-Tachet L."/>
            <person name="Lucic E."/>
            <person name="Frey-Klett P."/>
            <person name="Fourrey C."/>
            <person name="Feussner I."/>
            <person name="Gay G."/>
            <person name="Grimwood J."/>
            <person name="Hoegger P.J."/>
            <person name="Jain P."/>
            <person name="Kilaru S."/>
            <person name="Labbe J."/>
            <person name="Lin Y.C."/>
            <person name="Legue V."/>
            <person name="Le Tacon F."/>
            <person name="Marmeisse R."/>
            <person name="Melayah D."/>
            <person name="Montanini B."/>
            <person name="Muratet M."/>
            <person name="Nehls U."/>
            <person name="Niculita-Hirzel H."/>
            <person name="Oudot-Le Secq M.P."/>
            <person name="Peter M."/>
            <person name="Quesneville H."/>
            <person name="Rajashekar B."/>
            <person name="Reich M."/>
            <person name="Rouhier N."/>
            <person name="Schmutz J."/>
            <person name="Yin T."/>
            <person name="Chalot M."/>
            <person name="Henrissat B."/>
            <person name="Kuees U."/>
            <person name="Lucas S."/>
            <person name="Van de Peer Y."/>
            <person name="Podila G.K."/>
            <person name="Polle A."/>
            <person name="Pukkila P.J."/>
            <person name="Richardson P.M."/>
            <person name="Rouze P."/>
            <person name="Sanders I.R."/>
            <person name="Stajich J.E."/>
            <person name="Tunlid A."/>
            <person name="Tuskan G."/>
            <person name="Grigoriev I.V."/>
        </authorList>
    </citation>
    <scope>NUCLEOTIDE SEQUENCE [LARGE SCALE GENOMIC DNA]</scope>
    <source>
        <strain evidence="3">S238N-H82 / ATCC MYA-4686</strain>
    </source>
</reference>
<dbReference type="KEGG" id="lbc:LACBIDRAFT_331911"/>
<feature type="region of interest" description="Disordered" evidence="1">
    <location>
        <begin position="88"/>
        <end position="148"/>
    </location>
</feature>
<dbReference type="InParanoid" id="B0DR09"/>
<feature type="region of interest" description="Disordered" evidence="1">
    <location>
        <begin position="1"/>
        <end position="51"/>
    </location>
</feature>